<evidence type="ECO:0000313" key="1">
    <source>
        <dbReference type="EMBL" id="MBB5822988.1"/>
    </source>
</evidence>
<comment type="caution">
    <text evidence="1">The sequence shown here is derived from an EMBL/GenBank/DDBJ whole genome shotgun (WGS) entry which is preliminary data.</text>
</comment>
<dbReference type="RefSeq" id="WP_246473603.1">
    <property type="nucleotide sequence ID" value="NZ_JACHMP010000001.1"/>
</dbReference>
<evidence type="ECO:0000313" key="2">
    <source>
        <dbReference type="Proteomes" id="UP000540685"/>
    </source>
</evidence>
<dbReference type="AlphaFoldDB" id="A0A7W9MJW8"/>
<keyword evidence="2" id="KW-1185">Reference proteome</keyword>
<organism evidence="1 2">
    <name type="scientific">Streptosporangium becharense</name>
    <dbReference type="NCBI Taxonomy" id="1816182"/>
    <lineage>
        <taxon>Bacteria</taxon>
        <taxon>Bacillati</taxon>
        <taxon>Actinomycetota</taxon>
        <taxon>Actinomycetes</taxon>
        <taxon>Streptosporangiales</taxon>
        <taxon>Streptosporangiaceae</taxon>
        <taxon>Streptosporangium</taxon>
    </lineage>
</organism>
<reference evidence="1 2" key="1">
    <citation type="submission" date="2020-08" db="EMBL/GenBank/DDBJ databases">
        <title>Sequencing the genomes of 1000 actinobacteria strains.</title>
        <authorList>
            <person name="Klenk H.-P."/>
        </authorList>
    </citation>
    <scope>NUCLEOTIDE SEQUENCE [LARGE SCALE GENOMIC DNA]</scope>
    <source>
        <strain evidence="1 2">DSM 46887</strain>
    </source>
</reference>
<dbReference type="Gene3D" id="3.40.50.300">
    <property type="entry name" value="P-loop containing nucleotide triphosphate hydrolases"/>
    <property type="match status" value="1"/>
</dbReference>
<dbReference type="Proteomes" id="UP000540685">
    <property type="component" value="Unassembled WGS sequence"/>
</dbReference>
<sequence>MEGLAESRPALTKITVTHHLEEVPAITTHALLMRDARIQAGGPVAEILTAENLSECFGRPLRVDHLDGRWSARALRV</sequence>
<protein>
    <submittedName>
        <fullName evidence="1">ABC-type cobalamin/Fe3+-siderophores transport system ATPase subunit</fullName>
    </submittedName>
</protein>
<gene>
    <name evidence="1" type="ORF">F4562_006050</name>
</gene>
<accession>A0A7W9MJW8</accession>
<dbReference type="EMBL" id="JACHMP010000001">
    <property type="protein sequence ID" value="MBB5822988.1"/>
    <property type="molecule type" value="Genomic_DNA"/>
</dbReference>
<proteinExistence type="predicted"/>
<dbReference type="InterPro" id="IPR027417">
    <property type="entry name" value="P-loop_NTPase"/>
</dbReference>
<name>A0A7W9MJW8_9ACTN</name>